<proteinExistence type="predicted"/>
<reference evidence="1" key="1">
    <citation type="submission" date="2023-03" db="EMBL/GenBank/DDBJ databases">
        <title>Chromosome-level genomes of two armyworms, Mythimna separata and Mythimna loreyi, provide insights into the biosynthesis and reception of sex pheromones.</title>
        <authorList>
            <person name="Zhao H."/>
        </authorList>
    </citation>
    <scope>NUCLEOTIDE SEQUENCE</scope>
    <source>
        <strain evidence="1">BeijingLab</strain>
    </source>
</reference>
<protein>
    <submittedName>
        <fullName evidence="1">Uncharacterized protein</fullName>
    </submittedName>
</protein>
<keyword evidence="2" id="KW-1185">Reference proteome</keyword>
<dbReference type="EMBL" id="CM056801">
    <property type="protein sequence ID" value="KAJ8708785.1"/>
    <property type="molecule type" value="Genomic_DNA"/>
</dbReference>
<sequence length="432" mass="49197">MATARGNKEDLIAQMKVGVDVIINTVDAQLQVKEIKDIIQGKQKFDLLLTEACIRTVLAFSHVYKVPLIQISSFGAIWDNYAIIGAPTHPFLYPGSMNQRIYNLTMYEKINEVYTDYRIRSLFTKMEEDENKMVRKHFGQDLPDLRELHNNVDMLFLNINPIWEGSRPVPPSVIHLGGLPEKPHKELPQDLKSYLDSSKHGVIYISFGTNVKPSLLPPEKIQTLVKAFSKMPYDVLWKWDKDELPGKSANIRISKWLPQSDLLKHPKIKLFVTQGGLQSTDEAIIAGVPLVGVPMLGDQWYNVEKYEHHRIGVKLELGSLSEESFTYAVQKVIGDDSYRKNIIQLRKLMLDQPMKPLDRGIWWIEHVLRHGGAKHLRSPAANISWTQYLELELVAVVLSALLAIFLVVAGLVFSLYKFVTTNYVIKAKVKST</sequence>
<evidence type="ECO:0000313" key="2">
    <source>
        <dbReference type="Proteomes" id="UP001231649"/>
    </source>
</evidence>
<organism evidence="1 2">
    <name type="scientific">Mythimna loreyi</name>
    <dbReference type="NCBI Taxonomy" id="667449"/>
    <lineage>
        <taxon>Eukaryota</taxon>
        <taxon>Metazoa</taxon>
        <taxon>Ecdysozoa</taxon>
        <taxon>Arthropoda</taxon>
        <taxon>Hexapoda</taxon>
        <taxon>Insecta</taxon>
        <taxon>Pterygota</taxon>
        <taxon>Neoptera</taxon>
        <taxon>Endopterygota</taxon>
        <taxon>Lepidoptera</taxon>
        <taxon>Glossata</taxon>
        <taxon>Ditrysia</taxon>
        <taxon>Noctuoidea</taxon>
        <taxon>Noctuidae</taxon>
        <taxon>Noctuinae</taxon>
        <taxon>Hadenini</taxon>
        <taxon>Mythimna</taxon>
    </lineage>
</organism>
<dbReference type="Proteomes" id="UP001231649">
    <property type="component" value="Chromosome 25"/>
</dbReference>
<evidence type="ECO:0000313" key="1">
    <source>
        <dbReference type="EMBL" id="KAJ8708785.1"/>
    </source>
</evidence>
<gene>
    <name evidence="1" type="ORF">PYW08_010167</name>
</gene>
<accession>A0ACC2Q9D9</accession>
<name>A0ACC2Q9D9_9NEOP</name>
<comment type="caution">
    <text evidence="1">The sequence shown here is derived from an EMBL/GenBank/DDBJ whole genome shotgun (WGS) entry which is preliminary data.</text>
</comment>